<evidence type="ECO:0000313" key="6">
    <source>
        <dbReference type="Proteomes" id="UP000182793"/>
    </source>
</evidence>
<name>A0A091CB63_STREI</name>
<keyword evidence="1" id="KW-1133">Transmembrane helix</keyword>
<gene>
    <name evidence="3" type="ORF">H702_04890</name>
    <name evidence="4" type="ORF">SAMN02910290_01508</name>
</gene>
<feature type="transmembrane region" description="Helical" evidence="1">
    <location>
        <begin position="7"/>
        <end position="24"/>
    </location>
</feature>
<dbReference type="EMBL" id="AUZH01000015">
    <property type="protein sequence ID" value="KFN88033.1"/>
    <property type="molecule type" value="Genomic_DNA"/>
</dbReference>
<sequence>MTKGNGILIGMGFGVAIGAGIGFLTHNIGLWMSLGIAFGVMVGLFIDKDDDDEGE</sequence>
<dbReference type="Proteomes" id="UP000182793">
    <property type="component" value="Unassembled WGS sequence"/>
</dbReference>
<comment type="caution">
    <text evidence="3">The sequence shown here is derived from an EMBL/GenBank/DDBJ whole genome shotgun (WGS) entry which is preliminary data.</text>
</comment>
<dbReference type="GeneID" id="58529115"/>
<keyword evidence="6" id="KW-1185">Reference proteome</keyword>
<evidence type="ECO:0000259" key="2">
    <source>
        <dbReference type="Pfam" id="PF26273"/>
    </source>
</evidence>
<keyword evidence="1" id="KW-0812">Transmembrane</keyword>
<organism evidence="3 5">
    <name type="scientific">Streptococcus equinus JB1</name>
    <dbReference type="NCBI Taxonomy" id="1294274"/>
    <lineage>
        <taxon>Bacteria</taxon>
        <taxon>Bacillati</taxon>
        <taxon>Bacillota</taxon>
        <taxon>Bacilli</taxon>
        <taxon>Lactobacillales</taxon>
        <taxon>Streptococcaceae</taxon>
        <taxon>Streptococcus</taxon>
    </lineage>
</organism>
<protein>
    <recommendedName>
        <fullName evidence="2">Glycine zipper-like domain-containing protein</fullName>
    </recommendedName>
</protein>
<feature type="domain" description="Glycine zipper-like" evidence="2">
    <location>
        <begin position="9"/>
        <end position="47"/>
    </location>
</feature>
<proteinExistence type="predicted"/>
<dbReference type="InterPro" id="IPR058598">
    <property type="entry name" value="Gly_zipper-like_dom"/>
</dbReference>
<evidence type="ECO:0000313" key="3">
    <source>
        <dbReference type="EMBL" id="KFN88033.1"/>
    </source>
</evidence>
<keyword evidence="1" id="KW-0472">Membrane</keyword>
<reference evidence="3 5" key="1">
    <citation type="journal article" date="2014" name="Genome Announc.">
        <title>Draft Genome Sequences of Streptococcus bovis Strains ATCC 33317 and JB1.</title>
        <authorList>
            <person name="Benahmed F.H."/>
            <person name="Gopinath G.R."/>
            <person name="Harbottle H."/>
            <person name="Cotta M.A."/>
            <person name="Luo Y."/>
            <person name="Henderson C."/>
            <person name="Teri P."/>
            <person name="Soppet D."/>
            <person name="Rasmussen M."/>
            <person name="Whitehead T.R."/>
            <person name="Davidson M."/>
        </authorList>
    </citation>
    <scope>NUCLEOTIDE SEQUENCE [LARGE SCALE GENOMIC DNA]</scope>
    <source>
        <strain evidence="3 5">JB1</strain>
    </source>
</reference>
<feature type="transmembrane region" description="Helical" evidence="1">
    <location>
        <begin position="30"/>
        <end position="46"/>
    </location>
</feature>
<accession>A0A091CB63</accession>
<dbReference type="RefSeq" id="WP_006532590.1">
    <property type="nucleotide sequence ID" value="NZ_AUZH01000015.1"/>
</dbReference>
<dbReference type="AlphaFoldDB" id="A0A091CB63"/>
<reference evidence="4 6" key="2">
    <citation type="submission" date="2016-10" db="EMBL/GenBank/DDBJ databases">
        <authorList>
            <person name="Varghese N."/>
            <person name="Submissions S."/>
        </authorList>
    </citation>
    <scope>NUCLEOTIDE SEQUENCE [LARGE SCALE GENOMIC DNA]</scope>
    <source>
        <strain evidence="4 6">JB1</strain>
    </source>
</reference>
<dbReference type="Proteomes" id="UP000029382">
    <property type="component" value="Unassembled WGS sequence"/>
</dbReference>
<evidence type="ECO:0000313" key="5">
    <source>
        <dbReference type="Proteomes" id="UP000029382"/>
    </source>
</evidence>
<evidence type="ECO:0000313" key="4">
    <source>
        <dbReference type="EMBL" id="SFL35822.1"/>
    </source>
</evidence>
<dbReference type="EMBL" id="FOTG01000008">
    <property type="protein sequence ID" value="SFL35822.1"/>
    <property type="molecule type" value="Genomic_DNA"/>
</dbReference>
<evidence type="ECO:0000256" key="1">
    <source>
        <dbReference type="SAM" id="Phobius"/>
    </source>
</evidence>
<dbReference type="Pfam" id="PF26273">
    <property type="entry name" value="Gly_zipper"/>
    <property type="match status" value="1"/>
</dbReference>